<evidence type="ECO:0000313" key="2">
    <source>
        <dbReference type="EMBL" id="QLM02961.1"/>
    </source>
</evidence>
<reference evidence="2" key="2">
    <citation type="submission" date="2020-05" db="EMBL/GenBank/DDBJ databases">
        <title>Distribution and diversity of viruses in maize (Zea mays) in the United Republic of Tanzania.</title>
        <authorList>
            <person name="Massawe D.P."/>
        </authorList>
    </citation>
    <scope>NUCLEOTIDE SEQUENCE</scope>
    <source>
        <strain evidence="2">MaPV Sengerema15-TZA</strain>
    </source>
</reference>
<name>A0A3Q9D1G3_9VIRU</name>
<dbReference type="GeneID" id="65246947"/>
<keyword evidence="3" id="KW-1185">Reference proteome</keyword>
<dbReference type="EMBL" id="MT424961">
    <property type="protein sequence ID" value="QLM02961.1"/>
    <property type="molecule type" value="Genomic_RNA"/>
</dbReference>
<keyword evidence="1" id="KW-0167">Capsid protein</keyword>
<dbReference type="GO" id="GO:0019028">
    <property type="term" value="C:viral capsid"/>
    <property type="evidence" value="ECO:0007669"/>
    <property type="project" value="UniProtKB-KW"/>
</dbReference>
<dbReference type="EMBL" id="MK112503">
    <property type="protein sequence ID" value="AZP55491.1"/>
    <property type="molecule type" value="Genomic_RNA"/>
</dbReference>
<accession>A0A3Q9D1G3</accession>
<keyword evidence="1" id="KW-0946">Virion</keyword>
<organism evidence="1 3">
    <name type="scientific">Maize-associated pteridovirus</name>
    <dbReference type="NCBI Taxonomy" id="2497338"/>
    <lineage>
        <taxon>Viruses</taxon>
        <taxon>Riboviria</taxon>
        <taxon>Orthornavirae</taxon>
        <taxon>Kitrinoviricota</taxon>
        <taxon>Alsuviricetes</taxon>
        <taxon>Martellivirales</taxon>
        <taxon>Mayoviridae</taxon>
        <taxon>Pteridovirus</taxon>
        <taxon>Pteridovirus maydis</taxon>
    </lineage>
</organism>
<evidence type="ECO:0000313" key="1">
    <source>
        <dbReference type="EMBL" id="AZP55491.1"/>
    </source>
</evidence>
<evidence type="ECO:0000313" key="3">
    <source>
        <dbReference type="Proteomes" id="UP000502171"/>
    </source>
</evidence>
<protein>
    <submittedName>
        <fullName evidence="1">Coat protein</fullName>
    </submittedName>
</protein>
<dbReference type="RefSeq" id="YP_010086261.1">
    <property type="nucleotide sequence ID" value="NC_055447.1"/>
</dbReference>
<proteinExistence type="predicted"/>
<sequence length="244" mass="26480">MASGSKAKSPLDKLLDQALALGFDVKRKGNDGASFSQRDGASKVKILKTFLANQRKKNKGVAADVPGQSHVANPARVVQEQSARLEWIPLISKWTALDHTKEYQRLPMTSEIQKEKVHKLVFSLKIAGSVALTEPVAKVVPVFNTNIKGDDLKTASVESDFSSLIISNQNGESPYVLEFAEPCTTELIGAKLSMVVATGNTEVGTEWLYYKAWMSAEVASHASPNLENAFVAALLDSCLSRAFN</sequence>
<dbReference type="Proteomes" id="UP000502171">
    <property type="component" value="Genome"/>
</dbReference>
<dbReference type="KEGG" id="vg:65246947"/>
<reference evidence="1 3" key="1">
    <citation type="submission" date="2018-10" db="EMBL/GenBank/DDBJ databases">
        <title>Characterization and detection of Maize-associated pteridovirus (MaPV), infecting maize (Zea mays) in the Arusha region of Tanzania.</title>
        <authorList>
            <person name="Read D.A."/>
            <person name="Featherston J."/>
            <person name="Rees D.J.G."/>
            <person name="Thompson G.D."/>
            <person name="Roberts R."/>
            <person name="Flett B.C."/>
            <person name="Mashingaidze K."/>
            <person name="Pietersen G."/>
            <person name="Kiula B."/>
            <person name="Kullaya A."/>
            <person name="Mbega E."/>
        </authorList>
    </citation>
    <scope>NUCLEOTIDE SEQUENCE [LARGE SCALE GENOMIC DNA]</scope>
    <source>
        <strain evidence="1">16_0060</strain>
    </source>
</reference>